<feature type="non-terminal residue" evidence="1">
    <location>
        <position position="1"/>
    </location>
</feature>
<name>A0ABR5JIW3_9PSED</name>
<reference evidence="1 2" key="2">
    <citation type="submission" date="2015-09" db="EMBL/GenBank/DDBJ databases">
        <title>Genome analysis of Pseudomonas syringae pv. porri LMG.</title>
        <authorList>
            <person name="Rombouts S."/>
        </authorList>
    </citation>
    <scope>NUCLEOTIDE SEQUENCE [LARGE SCALE GENOMIC DNA]</scope>
    <source>
        <strain evidence="1 2">LMG 28496</strain>
    </source>
</reference>
<evidence type="ECO:0000313" key="2">
    <source>
        <dbReference type="Proteomes" id="UP000037201"/>
    </source>
</evidence>
<dbReference type="Proteomes" id="UP000037201">
    <property type="component" value="Unassembled WGS sequence"/>
</dbReference>
<comment type="caution">
    <text evidence="1">The sequence shown here is derived from an EMBL/GenBank/DDBJ whole genome shotgun (WGS) entry which is preliminary data.</text>
</comment>
<keyword evidence="2" id="KW-1185">Reference proteome</keyword>
<proteinExistence type="predicted"/>
<gene>
    <name evidence="1" type="ORF">OX90_22340</name>
</gene>
<dbReference type="EMBL" id="JUEU01000261">
    <property type="protein sequence ID" value="KOP53326.1"/>
    <property type="molecule type" value="Genomic_DNA"/>
</dbReference>
<accession>A0ABR5JIW3</accession>
<sequence length="88" mass="9682">RQHLVQRQAGIGGVPHQACSISGAIIIPRAAVLLQVSPRALFKNTAVCKVWPRHCMANDQHWNEDGLRFQGLEPTRTIPPSQPVIQLG</sequence>
<protein>
    <submittedName>
        <fullName evidence="1">Uncharacterized protein</fullName>
    </submittedName>
</protein>
<organism evidence="1 2">
    <name type="scientific">Pseudomonas coronafaciens pv. porri</name>
    <dbReference type="NCBI Taxonomy" id="83964"/>
    <lineage>
        <taxon>Bacteria</taxon>
        <taxon>Pseudomonadati</taxon>
        <taxon>Pseudomonadota</taxon>
        <taxon>Gammaproteobacteria</taxon>
        <taxon>Pseudomonadales</taxon>
        <taxon>Pseudomonadaceae</taxon>
        <taxon>Pseudomonas</taxon>
        <taxon>Pseudomonas coronafaciens</taxon>
    </lineage>
</organism>
<reference evidence="1 2" key="1">
    <citation type="submission" date="2014-12" db="EMBL/GenBank/DDBJ databases">
        <authorList>
            <person name="Baeyen S."/>
        </authorList>
    </citation>
    <scope>NUCLEOTIDE SEQUENCE [LARGE SCALE GENOMIC DNA]</scope>
    <source>
        <strain evidence="1 2">LMG 28496</strain>
    </source>
</reference>
<evidence type="ECO:0000313" key="1">
    <source>
        <dbReference type="EMBL" id="KOP53326.1"/>
    </source>
</evidence>